<keyword evidence="2" id="KW-1185">Reference proteome</keyword>
<evidence type="ECO:0000313" key="1">
    <source>
        <dbReference type="EMBL" id="ABL87454.1"/>
    </source>
</evidence>
<dbReference type="KEGG" id="pis:Pisl_0275"/>
<gene>
    <name evidence="1" type="ordered locus">Pisl_0275</name>
</gene>
<organism evidence="1 2">
    <name type="scientific">Pyrobaculum islandicum (strain DSM 4184 / JCM 9189 / GEO3)</name>
    <dbReference type="NCBI Taxonomy" id="384616"/>
    <lineage>
        <taxon>Archaea</taxon>
        <taxon>Thermoproteota</taxon>
        <taxon>Thermoprotei</taxon>
        <taxon>Thermoproteales</taxon>
        <taxon>Thermoproteaceae</taxon>
        <taxon>Pyrobaculum</taxon>
    </lineage>
</organism>
<name>A1RR72_PYRIL</name>
<protein>
    <submittedName>
        <fullName evidence="1">Uncharacterized protein</fullName>
    </submittedName>
</protein>
<proteinExistence type="predicted"/>
<dbReference type="AlphaFoldDB" id="A1RR72"/>
<reference evidence="1" key="1">
    <citation type="submission" date="2006-12" db="EMBL/GenBank/DDBJ databases">
        <title>Complete sequence of Pyrobaculum islandicum DSM 4184.</title>
        <authorList>
            <person name="Copeland A."/>
            <person name="Lucas S."/>
            <person name="Lapidus A."/>
            <person name="Barry K."/>
            <person name="Detter J.C."/>
            <person name="Glavina del Rio T."/>
            <person name="Dalin E."/>
            <person name="Tice H."/>
            <person name="Pitluck S."/>
            <person name="Meincke L."/>
            <person name="Brettin T."/>
            <person name="Bruce D."/>
            <person name="Han C."/>
            <person name="Tapia R."/>
            <person name="Gilna P."/>
            <person name="Schmutz J."/>
            <person name="Larimer F."/>
            <person name="Land M."/>
            <person name="Hauser L."/>
            <person name="Kyrpides N."/>
            <person name="Mikhailova N."/>
            <person name="Cozen A.E."/>
            <person name="Fitz-Gibbon S.T."/>
            <person name="House C.H."/>
            <person name="Saltikov C."/>
            <person name="Lowe T."/>
            <person name="Richardson P."/>
        </authorList>
    </citation>
    <scope>NUCLEOTIDE SEQUENCE [LARGE SCALE GENOMIC DNA]</scope>
    <source>
        <strain evidence="1">DSM 4184</strain>
    </source>
</reference>
<dbReference type="eggNOG" id="arCOG04019">
    <property type="taxonomic scope" value="Archaea"/>
</dbReference>
<dbReference type="STRING" id="384616.Pisl_0275"/>
<dbReference type="Proteomes" id="UP000002595">
    <property type="component" value="Chromosome"/>
</dbReference>
<dbReference type="EMBL" id="CP000504">
    <property type="protein sequence ID" value="ABL87454.1"/>
    <property type="molecule type" value="Genomic_DNA"/>
</dbReference>
<accession>A1RR72</accession>
<dbReference type="HOGENOM" id="CLU_124268_0_0_2"/>
<evidence type="ECO:0000313" key="2">
    <source>
        <dbReference type="Proteomes" id="UP000002595"/>
    </source>
</evidence>
<sequence length="230" mass="24865">MGLCGVYGSGARGESGAIYLLTDSPTVSERYIADALTSRGFNTVIVNISETPLHRIPGVAFLRIKNPYAAVVYGSLAEHSINPPSGIIAALNRLSWLPKFGPPYAVVLSDFSVEKVEIERPWVLLTAWKLALDGSVTSVEGAKSVIEHRMYMRNPLAKVSVVIPKPHRLVSIFATIKHASGLAEDILSHLGLFYAKITLGDYGGKLYVVDIDPVPPLETKEEAALVAELI</sequence>